<proteinExistence type="predicted"/>
<evidence type="ECO:0000313" key="2">
    <source>
        <dbReference type="EMBL" id="KAI0307588.1"/>
    </source>
</evidence>
<organism evidence="2 3">
    <name type="scientific">Multifurca ochricompacta</name>
    <dbReference type="NCBI Taxonomy" id="376703"/>
    <lineage>
        <taxon>Eukaryota</taxon>
        <taxon>Fungi</taxon>
        <taxon>Dikarya</taxon>
        <taxon>Basidiomycota</taxon>
        <taxon>Agaricomycotina</taxon>
        <taxon>Agaricomycetes</taxon>
        <taxon>Russulales</taxon>
        <taxon>Russulaceae</taxon>
        <taxon>Multifurca</taxon>
    </lineage>
</organism>
<reference evidence="2" key="1">
    <citation type="journal article" date="2022" name="New Phytol.">
        <title>Evolutionary transition to the ectomycorrhizal habit in the genomes of a hyperdiverse lineage of mushroom-forming fungi.</title>
        <authorList>
            <person name="Looney B."/>
            <person name="Miyauchi S."/>
            <person name="Morin E."/>
            <person name="Drula E."/>
            <person name="Courty P.E."/>
            <person name="Kohler A."/>
            <person name="Kuo A."/>
            <person name="LaButti K."/>
            <person name="Pangilinan J."/>
            <person name="Lipzen A."/>
            <person name="Riley R."/>
            <person name="Andreopoulos W."/>
            <person name="He G."/>
            <person name="Johnson J."/>
            <person name="Nolan M."/>
            <person name="Tritt A."/>
            <person name="Barry K.W."/>
            <person name="Grigoriev I.V."/>
            <person name="Nagy L.G."/>
            <person name="Hibbett D."/>
            <person name="Henrissat B."/>
            <person name="Matheny P.B."/>
            <person name="Labbe J."/>
            <person name="Martin F.M."/>
        </authorList>
    </citation>
    <scope>NUCLEOTIDE SEQUENCE</scope>
    <source>
        <strain evidence="2">BPL690</strain>
    </source>
</reference>
<evidence type="ECO:0000313" key="3">
    <source>
        <dbReference type="Proteomes" id="UP001203297"/>
    </source>
</evidence>
<feature type="domain" description="Rhodanese" evidence="1">
    <location>
        <begin position="74"/>
        <end position="171"/>
    </location>
</feature>
<dbReference type="SMART" id="SM00450">
    <property type="entry name" value="RHOD"/>
    <property type="match status" value="1"/>
</dbReference>
<dbReference type="GO" id="GO:0004792">
    <property type="term" value="F:thiosulfate-cyanide sulfurtransferase activity"/>
    <property type="evidence" value="ECO:0007669"/>
    <property type="project" value="TreeGrafter"/>
</dbReference>
<dbReference type="Proteomes" id="UP001203297">
    <property type="component" value="Unassembled WGS sequence"/>
</dbReference>
<dbReference type="AlphaFoldDB" id="A0AAD4QQ53"/>
<accession>A0AAD4QQ53</accession>
<dbReference type="SUPFAM" id="SSF52821">
    <property type="entry name" value="Rhodanese/Cell cycle control phosphatase"/>
    <property type="match status" value="1"/>
</dbReference>
<protein>
    <submittedName>
        <fullName evidence="2">Rhodanese-like protein</fullName>
    </submittedName>
</protein>
<evidence type="ECO:0000259" key="1">
    <source>
        <dbReference type="PROSITE" id="PS50206"/>
    </source>
</evidence>
<dbReference type="PANTHER" id="PTHR44086">
    <property type="entry name" value="THIOSULFATE SULFURTRANSFERASE RDL2, MITOCHONDRIAL-RELATED"/>
    <property type="match status" value="1"/>
</dbReference>
<dbReference type="PANTHER" id="PTHR44086:SF10">
    <property type="entry name" value="THIOSULFATE SULFURTRANSFERASE_RHODANESE-LIKE DOMAIN-CONTAINING PROTEIN 3"/>
    <property type="match status" value="1"/>
</dbReference>
<dbReference type="PROSITE" id="PS50206">
    <property type="entry name" value="RHODANESE_3"/>
    <property type="match status" value="1"/>
</dbReference>
<gene>
    <name evidence="2" type="ORF">B0F90DRAFT_1621256</name>
</gene>
<dbReference type="EMBL" id="WTXG01000001">
    <property type="protein sequence ID" value="KAI0307588.1"/>
    <property type="molecule type" value="Genomic_DNA"/>
</dbReference>
<dbReference type="InterPro" id="IPR036873">
    <property type="entry name" value="Rhodanese-like_dom_sf"/>
</dbReference>
<dbReference type="Pfam" id="PF00581">
    <property type="entry name" value="Rhodanese"/>
    <property type="match status" value="1"/>
</dbReference>
<dbReference type="InterPro" id="IPR001763">
    <property type="entry name" value="Rhodanese-like_dom"/>
</dbReference>
<comment type="caution">
    <text evidence="2">The sequence shown here is derived from an EMBL/GenBank/DDBJ whole genome shotgun (WGS) entry which is preliminary data.</text>
</comment>
<sequence length="173" mass="19800">MLRASFNRNMALFAARSRTRIQISSPLLVLGLRFNSSRTPEEKIAYNKIKEELQKDWTAPTLTYEQVKQRSQQPSEDAYLIDVREPDEVLQGMIPSAVNLPLSGLSGALHMDGDRFKEKYGFRKPALDQEIVFYCRSGMRSSTASDVARRNGYKNIMNYKGSWLDWTARVGRS</sequence>
<dbReference type="Gene3D" id="3.40.250.10">
    <property type="entry name" value="Rhodanese-like domain"/>
    <property type="match status" value="1"/>
</dbReference>
<dbReference type="CDD" id="cd01519">
    <property type="entry name" value="RHOD_HSP67B2"/>
    <property type="match status" value="1"/>
</dbReference>
<dbReference type="GO" id="GO:0005739">
    <property type="term" value="C:mitochondrion"/>
    <property type="evidence" value="ECO:0007669"/>
    <property type="project" value="TreeGrafter"/>
</dbReference>
<name>A0AAD4QQ53_9AGAM</name>
<keyword evidence="3" id="KW-1185">Reference proteome</keyword>